<evidence type="ECO:0000313" key="2">
    <source>
        <dbReference type="Proteomes" id="UP000501690"/>
    </source>
</evidence>
<organism evidence="1 2">
    <name type="scientific">Vigna unguiculata</name>
    <name type="common">Cowpea</name>
    <dbReference type="NCBI Taxonomy" id="3917"/>
    <lineage>
        <taxon>Eukaryota</taxon>
        <taxon>Viridiplantae</taxon>
        <taxon>Streptophyta</taxon>
        <taxon>Embryophyta</taxon>
        <taxon>Tracheophyta</taxon>
        <taxon>Spermatophyta</taxon>
        <taxon>Magnoliopsida</taxon>
        <taxon>eudicotyledons</taxon>
        <taxon>Gunneridae</taxon>
        <taxon>Pentapetalae</taxon>
        <taxon>rosids</taxon>
        <taxon>fabids</taxon>
        <taxon>Fabales</taxon>
        <taxon>Fabaceae</taxon>
        <taxon>Papilionoideae</taxon>
        <taxon>50 kb inversion clade</taxon>
        <taxon>NPAAA clade</taxon>
        <taxon>indigoferoid/millettioid clade</taxon>
        <taxon>Phaseoleae</taxon>
        <taxon>Vigna</taxon>
    </lineage>
</organism>
<name>A0A4D6LY45_VIGUN</name>
<protein>
    <submittedName>
        <fullName evidence="1">Uncharacterized protein</fullName>
    </submittedName>
</protein>
<dbReference type="AlphaFoldDB" id="A0A4D6LY45"/>
<reference evidence="1 2" key="1">
    <citation type="submission" date="2019-04" db="EMBL/GenBank/DDBJ databases">
        <title>An improved genome assembly and genetic linkage map for asparagus bean, Vigna unguiculata ssp. sesquipedialis.</title>
        <authorList>
            <person name="Xia Q."/>
            <person name="Zhang R."/>
            <person name="Dong Y."/>
        </authorList>
    </citation>
    <scope>NUCLEOTIDE SEQUENCE [LARGE SCALE GENOMIC DNA]</scope>
    <source>
        <tissue evidence="1">Leaf</tissue>
    </source>
</reference>
<proteinExistence type="predicted"/>
<keyword evidence="2" id="KW-1185">Reference proteome</keyword>
<dbReference type="EMBL" id="CP039349">
    <property type="protein sequence ID" value="QCD93248.1"/>
    <property type="molecule type" value="Genomic_DNA"/>
</dbReference>
<dbReference type="Proteomes" id="UP000501690">
    <property type="component" value="Linkage Group LG5"/>
</dbReference>
<sequence>MVAMAFAAVLALRCDEGCVVVARVTAATFACGATAAVNGDGDSMAGDEAFLSPHIRECPQQWWREGSLLLLQICNGGVGVASFHGGPRLEDGGTVVAGGFRYNGWHGCSKIMRGAEMMVAGSLLLDAWNRGGWRRVWRLGWRLPW</sequence>
<evidence type="ECO:0000313" key="1">
    <source>
        <dbReference type="EMBL" id="QCD93248.1"/>
    </source>
</evidence>
<accession>A0A4D6LY45</accession>
<gene>
    <name evidence="1" type="ORF">DEO72_LG5g1320</name>
</gene>